<keyword evidence="8" id="KW-1185">Reference proteome</keyword>
<dbReference type="GO" id="GO:0015920">
    <property type="term" value="P:lipopolysaccharide transport"/>
    <property type="evidence" value="ECO:0007669"/>
    <property type="project" value="InterPro"/>
</dbReference>
<dbReference type="GO" id="GO:0030288">
    <property type="term" value="C:outer membrane-bounded periplasmic space"/>
    <property type="evidence" value="ECO:0007669"/>
    <property type="project" value="TreeGrafter"/>
</dbReference>
<dbReference type="Proteomes" id="UP000272781">
    <property type="component" value="Unassembled WGS sequence"/>
</dbReference>
<feature type="domain" description="Organic solvent tolerance-like N-terminal" evidence="4">
    <location>
        <begin position="19"/>
        <end position="129"/>
    </location>
</feature>
<protein>
    <submittedName>
        <fullName evidence="6">Lipopolysaccharide export system protein LptA</fullName>
    </submittedName>
    <submittedName>
        <fullName evidence="5">Lipopolysaccharide transport periplasmic protein LptA</fullName>
    </submittedName>
</protein>
<sequence>MKKLIFLLLTVILFASELKITSKQFYYNSKAMTSVFIGNVKAVKDNDNIFADKLTVFFNKDKKPVKIEAIGNVKFKISMDNNSTYSGKCDKLFYYIKTGDILLIGNAFIKKIETNESISGDRIKINRITKNIEVLGNKNKPVNIIIKVNQ</sequence>
<keyword evidence="1" id="KW-0813">Transport</keyword>
<dbReference type="NCBIfam" id="TIGR03002">
    <property type="entry name" value="outer_YhbN_LptA"/>
    <property type="match status" value="1"/>
</dbReference>
<accession>A0AAJ4UYQ8</accession>
<dbReference type="InterPro" id="IPR005653">
    <property type="entry name" value="OstA-like_N"/>
</dbReference>
<dbReference type="GO" id="GO:0017089">
    <property type="term" value="F:glycolipid transfer activity"/>
    <property type="evidence" value="ECO:0007669"/>
    <property type="project" value="TreeGrafter"/>
</dbReference>
<dbReference type="GO" id="GO:0001530">
    <property type="term" value="F:lipopolysaccharide binding"/>
    <property type="evidence" value="ECO:0007669"/>
    <property type="project" value="InterPro"/>
</dbReference>
<evidence type="ECO:0000256" key="3">
    <source>
        <dbReference type="ARBA" id="ARBA00022764"/>
    </source>
</evidence>
<dbReference type="RefSeq" id="WP_123351946.1">
    <property type="nucleotide sequence ID" value="NZ_CP027432.2"/>
</dbReference>
<dbReference type="EMBL" id="RJVK01000001">
    <property type="protein sequence ID" value="ROR41048.1"/>
    <property type="molecule type" value="Genomic_DNA"/>
</dbReference>
<evidence type="ECO:0000313" key="7">
    <source>
        <dbReference type="Proteomes" id="UP000272781"/>
    </source>
</evidence>
<evidence type="ECO:0000256" key="1">
    <source>
        <dbReference type="ARBA" id="ARBA00022448"/>
    </source>
</evidence>
<dbReference type="InterPro" id="IPR052037">
    <property type="entry name" value="LPS_export_LptA"/>
</dbReference>
<dbReference type="PANTHER" id="PTHR36504">
    <property type="entry name" value="LIPOPOLYSACCHARIDE EXPORT SYSTEM PROTEIN LPTA"/>
    <property type="match status" value="1"/>
</dbReference>
<keyword evidence="2" id="KW-0732">Signal</keyword>
<organism evidence="6 7">
    <name type="scientific">Caminibacter pacificus</name>
    <dbReference type="NCBI Taxonomy" id="1424653"/>
    <lineage>
        <taxon>Bacteria</taxon>
        <taxon>Pseudomonadati</taxon>
        <taxon>Campylobacterota</taxon>
        <taxon>Epsilonproteobacteria</taxon>
        <taxon>Nautiliales</taxon>
        <taxon>Nautiliaceae</taxon>
        <taxon>Caminibacter</taxon>
    </lineage>
</organism>
<proteinExistence type="predicted"/>
<evidence type="ECO:0000313" key="6">
    <source>
        <dbReference type="EMBL" id="ROR41048.1"/>
    </source>
</evidence>
<gene>
    <name evidence="5" type="primary">lptA</name>
    <name evidence="5" type="ORF">C6V80_04485</name>
    <name evidence="6" type="ORF">EDC58_0532</name>
</gene>
<dbReference type="EMBL" id="CP027432">
    <property type="protein sequence ID" value="QCI28238.1"/>
    <property type="molecule type" value="Genomic_DNA"/>
</dbReference>
<dbReference type="InterPro" id="IPR014340">
    <property type="entry name" value="LptA"/>
</dbReference>
<dbReference type="GO" id="GO:0009279">
    <property type="term" value="C:cell outer membrane"/>
    <property type="evidence" value="ECO:0007669"/>
    <property type="project" value="TreeGrafter"/>
</dbReference>
<dbReference type="Gene3D" id="2.60.450.10">
    <property type="entry name" value="Lipopolysaccharide (LPS) transport protein A like domain"/>
    <property type="match status" value="1"/>
</dbReference>
<evidence type="ECO:0000313" key="5">
    <source>
        <dbReference type="EMBL" id="QCI28238.1"/>
    </source>
</evidence>
<dbReference type="Proteomes" id="UP000298805">
    <property type="component" value="Chromosome"/>
</dbReference>
<reference evidence="8" key="1">
    <citation type="submission" date="2018-03" db="EMBL/GenBank/DDBJ databases">
        <title>A comparative analysis of the Nautiliaceae.</title>
        <authorList>
            <person name="Grosche A."/>
            <person name="Smedile F."/>
            <person name="Vetriani C."/>
        </authorList>
    </citation>
    <scope>NUCLEOTIDE SEQUENCE [LARGE SCALE GENOMIC DNA]</scope>
    <source>
        <strain evidence="8">TB6</strain>
    </source>
</reference>
<evidence type="ECO:0000256" key="2">
    <source>
        <dbReference type="ARBA" id="ARBA00022729"/>
    </source>
</evidence>
<dbReference type="PANTHER" id="PTHR36504:SF1">
    <property type="entry name" value="LIPOPOLYSACCHARIDE EXPORT SYSTEM PROTEIN LPTA"/>
    <property type="match status" value="1"/>
</dbReference>
<evidence type="ECO:0000313" key="8">
    <source>
        <dbReference type="Proteomes" id="UP000298805"/>
    </source>
</evidence>
<keyword evidence="3" id="KW-0574">Periplasm</keyword>
<name>A0AAJ4UYQ8_9BACT</name>
<reference evidence="5" key="3">
    <citation type="submission" date="2019-06" db="EMBL/GenBank/DDBJ databases">
        <title>A comparative analysis of the Nautiliaceae.</title>
        <authorList>
            <person name="Grosche A."/>
            <person name="Smedile F."/>
            <person name="Vetriani C."/>
        </authorList>
    </citation>
    <scope>NUCLEOTIDE SEQUENCE</scope>
    <source>
        <strain evidence="5">TB6</strain>
    </source>
</reference>
<dbReference type="Pfam" id="PF03968">
    <property type="entry name" value="LptD_N"/>
    <property type="match status" value="1"/>
</dbReference>
<dbReference type="AlphaFoldDB" id="A0AAJ4UYQ8"/>
<reference evidence="6 7" key="2">
    <citation type="submission" date="2018-11" db="EMBL/GenBank/DDBJ databases">
        <title>Genomic Encyclopedia of Type Strains, Phase IV (KMG-IV): sequencing the most valuable type-strain genomes for metagenomic binning, comparative biology and taxonomic classification.</title>
        <authorList>
            <person name="Goeker M."/>
        </authorList>
    </citation>
    <scope>NUCLEOTIDE SEQUENCE [LARGE SCALE GENOMIC DNA]</scope>
    <source>
        <strain evidence="6 7">DSM 27783</strain>
    </source>
</reference>
<evidence type="ECO:0000259" key="4">
    <source>
        <dbReference type="Pfam" id="PF03968"/>
    </source>
</evidence>